<proteinExistence type="predicted"/>
<reference evidence="8 9" key="1">
    <citation type="journal article" date="2016" name="BMC Genomics">
        <title>Comparative genomics reveals Cyclospora cayetanensis possesses coccidia-like metabolism and invasion components but unique surface antigens.</title>
        <authorList>
            <person name="Liu S."/>
            <person name="Wang L."/>
            <person name="Zheng H."/>
            <person name="Xu Z."/>
            <person name="Roellig D.M."/>
            <person name="Li N."/>
            <person name="Frace M.A."/>
            <person name="Tang K."/>
            <person name="Arrowood M.J."/>
            <person name="Moss D.M."/>
            <person name="Zhang L."/>
            <person name="Feng Y."/>
            <person name="Xiao L."/>
        </authorList>
    </citation>
    <scope>NUCLEOTIDE SEQUENCE [LARGE SCALE GENOMIC DNA]</scope>
    <source>
        <strain evidence="8 9">CHN_HEN01</strain>
    </source>
</reference>
<feature type="compositionally biased region" description="Basic and acidic residues" evidence="7">
    <location>
        <begin position="303"/>
        <end position="320"/>
    </location>
</feature>
<organism evidence="8 9">
    <name type="scientific">Cyclospora cayetanensis</name>
    <dbReference type="NCBI Taxonomy" id="88456"/>
    <lineage>
        <taxon>Eukaryota</taxon>
        <taxon>Sar</taxon>
        <taxon>Alveolata</taxon>
        <taxon>Apicomplexa</taxon>
        <taxon>Conoidasida</taxon>
        <taxon>Coccidia</taxon>
        <taxon>Eucoccidiorida</taxon>
        <taxon>Eimeriorina</taxon>
        <taxon>Eimeriidae</taxon>
        <taxon>Cyclospora</taxon>
    </lineage>
</organism>
<name>A0A1D3D302_9EIME</name>
<dbReference type="Pfam" id="PF14713">
    <property type="entry name" value="DUF4464"/>
    <property type="match status" value="1"/>
</dbReference>
<comment type="function">
    <text evidence="1">May be involved in spermatogenesis.</text>
</comment>
<evidence type="ECO:0000313" key="9">
    <source>
        <dbReference type="Proteomes" id="UP000095192"/>
    </source>
</evidence>
<keyword evidence="8" id="KW-0282">Flagellum</keyword>
<dbReference type="PANTHER" id="PTHR33588:SF1">
    <property type="entry name" value="CILIA- AND FLAGELLA-ASSOCIATED PROTEIN 299"/>
    <property type="match status" value="1"/>
</dbReference>
<dbReference type="PANTHER" id="PTHR33588">
    <property type="entry name" value="CILIA- AND FLAGELLA-ASSOCIATED PROTEIN 299"/>
    <property type="match status" value="1"/>
</dbReference>
<dbReference type="InterPro" id="IPR027887">
    <property type="entry name" value="DUF4464"/>
</dbReference>
<dbReference type="InParanoid" id="A0A1D3D302"/>
<dbReference type="AlphaFoldDB" id="A0A1D3D302"/>
<dbReference type="Proteomes" id="UP000095192">
    <property type="component" value="Unassembled WGS sequence"/>
</dbReference>
<dbReference type="GO" id="GO:0005634">
    <property type="term" value="C:nucleus"/>
    <property type="evidence" value="ECO:0007669"/>
    <property type="project" value="UniProtKB-SubCell"/>
</dbReference>
<evidence type="ECO:0000256" key="1">
    <source>
        <dbReference type="ARBA" id="ARBA00003056"/>
    </source>
</evidence>
<keyword evidence="9" id="KW-1185">Reference proteome</keyword>
<evidence type="ECO:0000256" key="7">
    <source>
        <dbReference type="SAM" id="MobiDB-lite"/>
    </source>
</evidence>
<evidence type="ECO:0000256" key="4">
    <source>
        <dbReference type="ARBA" id="ARBA00021436"/>
    </source>
</evidence>
<dbReference type="EMBL" id="JROU02000969">
    <property type="protein sequence ID" value="OEH77827.1"/>
    <property type="molecule type" value="Genomic_DNA"/>
</dbReference>
<gene>
    <name evidence="8" type="ORF">cyc_07660</name>
</gene>
<evidence type="ECO:0000256" key="6">
    <source>
        <dbReference type="ARBA" id="ARBA00023242"/>
    </source>
</evidence>
<keyword evidence="5" id="KW-0963">Cytoplasm</keyword>
<dbReference type="VEuPathDB" id="ToxoDB:cyc_07660"/>
<protein>
    <recommendedName>
        <fullName evidence="4">Cilia- and flagella-associated protein 299</fullName>
    </recommendedName>
</protein>
<evidence type="ECO:0000256" key="2">
    <source>
        <dbReference type="ARBA" id="ARBA00004123"/>
    </source>
</evidence>
<keyword evidence="6" id="KW-0539">Nucleus</keyword>
<comment type="caution">
    <text evidence="8">The sequence shown here is derived from an EMBL/GenBank/DDBJ whole genome shotgun (WGS) entry which is preliminary data.</text>
</comment>
<sequence length="383" mass="42735">MTSTGALEEDLRHAETYEDYLDSFLTETDRLHLPDSLRFLCMSLSAPQEKLARQLVEIGCLKGTVLSREEFYSKAEALDEQQRSEKRGPGPRVVLPAFVACPATSSVLLRQVAAREELIRCGSLSTIIFIRHMNAKGLEISAYIDLADRLKAPDFPDILAGKKKLLPRASDLSYYNWATKVLLSRDSADFLVVAGEGSGMLFRHRRDRKLINPNPGGPPGDNTKRTEVETEELLHLVFYDHTCRKNSPPELKTHSFQETHVAGGSWHPASRSLKGEAARQLCPADRRRDSSGGAPVSTTVGQERLRMSPKEQHLGAKAKDEPSRFSFPFSAAMTRGLPVQRLRLRMRMQLLLPLRVLPEILSITASPQRRQVAASLVAMLLSQ</sequence>
<dbReference type="GO" id="GO:0005737">
    <property type="term" value="C:cytoplasm"/>
    <property type="evidence" value="ECO:0007669"/>
    <property type="project" value="UniProtKB-SubCell"/>
</dbReference>
<keyword evidence="8" id="KW-0969">Cilium</keyword>
<dbReference type="VEuPathDB" id="ToxoDB:LOC34623586"/>
<accession>A0A1D3D302</accession>
<evidence type="ECO:0000256" key="5">
    <source>
        <dbReference type="ARBA" id="ARBA00022490"/>
    </source>
</evidence>
<comment type="subcellular location">
    <subcellularLocation>
        <location evidence="3">Cytoplasm</location>
    </subcellularLocation>
    <subcellularLocation>
        <location evidence="2">Nucleus</location>
    </subcellularLocation>
</comment>
<evidence type="ECO:0000313" key="8">
    <source>
        <dbReference type="EMBL" id="OEH77827.1"/>
    </source>
</evidence>
<evidence type="ECO:0000256" key="3">
    <source>
        <dbReference type="ARBA" id="ARBA00004496"/>
    </source>
</evidence>
<feature type="region of interest" description="Disordered" evidence="7">
    <location>
        <begin position="262"/>
        <end position="320"/>
    </location>
</feature>
<keyword evidence="8" id="KW-0966">Cell projection</keyword>